<feature type="domain" description="Nucleoprotein TPR/MPL1" evidence="7">
    <location>
        <begin position="191"/>
        <end position="266"/>
    </location>
</feature>
<dbReference type="Pfam" id="PF07926">
    <property type="entry name" value="TPR_MLP1_2"/>
    <property type="match status" value="1"/>
</dbReference>
<feature type="compositionally biased region" description="Acidic residues" evidence="5">
    <location>
        <begin position="1536"/>
        <end position="1549"/>
    </location>
</feature>
<feature type="coiled-coil region" evidence="4">
    <location>
        <begin position="838"/>
        <end position="957"/>
    </location>
</feature>
<dbReference type="GO" id="GO:0005643">
    <property type="term" value="C:nuclear pore"/>
    <property type="evidence" value="ECO:0007669"/>
    <property type="project" value="TreeGrafter"/>
</dbReference>
<name>A0A9P4J711_9PEZI</name>
<evidence type="ECO:0008006" key="11">
    <source>
        <dbReference type="Google" id="ProtNLM"/>
    </source>
</evidence>
<dbReference type="Pfam" id="PF25785">
    <property type="entry name" value="TPR"/>
    <property type="match status" value="1"/>
</dbReference>
<dbReference type="Gene3D" id="1.10.287.1490">
    <property type="match status" value="1"/>
</dbReference>
<dbReference type="InterPro" id="IPR057974">
    <property type="entry name" value="NUA/TPR/MLP1-2-like_dom"/>
</dbReference>
<comment type="subcellular location">
    <subcellularLocation>
        <location evidence="1">Nucleus</location>
    </subcellularLocation>
</comment>
<keyword evidence="2 4" id="KW-0175">Coiled coil</keyword>
<evidence type="ECO:0000313" key="10">
    <source>
        <dbReference type="Proteomes" id="UP000799439"/>
    </source>
</evidence>
<evidence type="ECO:0000256" key="3">
    <source>
        <dbReference type="ARBA" id="ARBA00023242"/>
    </source>
</evidence>
<feature type="coiled-coil region" evidence="4">
    <location>
        <begin position="1338"/>
        <end position="1432"/>
    </location>
</feature>
<dbReference type="Pfam" id="PF25481">
    <property type="entry name" value="Nucleoprot-TPR"/>
    <property type="match status" value="1"/>
</dbReference>
<dbReference type="Proteomes" id="UP000799439">
    <property type="component" value="Unassembled WGS sequence"/>
</dbReference>
<feature type="coiled-coil region" evidence="4">
    <location>
        <begin position="997"/>
        <end position="1141"/>
    </location>
</feature>
<feature type="domain" description="NUA/TPR/MLP1-2-like" evidence="8">
    <location>
        <begin position="493"/>
        <end position="606"/>
    </location>
</feature>
<evidence type="ECO:0000313" key="9">
    <source>
        <dbReference type="EMBL" id="KAF2153514.1"/>
    </source>
</evidence>
<dbReference type="GO" id="GO:0017056">
    <property type="term" value="F:structural constituent of nuclear pore"/>
    <property type="evidence" value="ECO:0007669"/>
    <property type="project" value="TreeGrafter"/>
</dbReference>
<dbReference type="EMBL" id="ML996085">
    <property type="protein sequence ID" value="KAF2153514.1"/>
    <property type="molecule type" value="Genomic_DNA"/>
</dbReference>
<evidence type="ECO:0000256" key="1">
    <source>
        <dbReference type="ARBA" id="ARBA00004123"/>
    </source>
</evidence>
<feature type="coiled-coil region" evidence="4">
    <location>
        <begin position="155"/>
        <end position="284"/>
    </location>
</feature>
<feature type="coiled-coil region" evidence="4">
    <location>
        <begin position="431"/>
        <end position="486"/>
    </location>
</feature>
<protein>
    <recommendedName>
        <fullName evidence="11">Nucleoprotein TPR/MLP1 domain-containing protein</fullName>
    </recommendedName>
</protein>
<reference evidence="9" key="1">
    <citation type="journal article" date="2020" name="Stud. Mycol.">
        <title>101 Dothideomycetes genomes: a test case for predicting lifestyles and emergence of pathogens.</title>
        <authorList>
            <person name="Haridas S."/>
            <person name="Albert R."/>
            <person name="Binder M."/>
            <person name="Bloem J."/>
            <person name="Labutti K."/>
            <person name="Salamov A."/>
            <person name="Andreopoulos B."/>
            <person name="Baker S."/>
            <person name="Barry K."/>
            <person name="Bills G."/>
            <person name="Bluhm B."/>
            <person name="Cannon C."/>
            <person name="Castanera R."/>
            <person name="Culley D."/>
            <person name="Daum C."/>
            <person name="Ezra D."/>
            <person name="Gonzalez J."/>
            <person name="Henrissat B."/>
            <person name="Kuo A."/>
            <person name="Liang C."/>
            <person name="Lipzen A."/>
            <person name="Lutzoni F."/>
            <person name="Magnuson J."/>
            <person name="Mondo S."/>
            <person name="Nolan M."/>
            <person name="Ohm R."/>
            <person name="Pangilinan J."/>
            <person name="Park H.-J."/>
            <person name="Ramirez L."/>
            <person name="Alfaro M."/>
            <person name="Sun H."/>
            <person name="Tritt A."/>
            <person name="Yoshinaga Y."/>
            <person name="Zwiers L.-H."/>
            <person name="Turgeon B."/>
            <person name="Goodwin S."/>
            <person name="Spatafora J."/>
            <person name="Crous P."/>
            <person name="Grigoriev I."/>
        </authorList>
    </citation>
    <scope>NUCLEOTIDE SEQUENCE</scope>
    <source>
        <strain evidence="9">CBS 260.36</strain>
    </source>
</reference>
<keyword evidence="3" id="KW-0539">Nucleus</keyword>
<accession>A0A9P4J711</accession>
<feature type="coiled-coil region" evidence="4">
    <location>
        <begin position="1184"/>
        <end position="1218"/>
    </location>
</feature>
<evidence type="ECO:0000259" key="8">
    <source>
        <dbReference type="Pfam" id="PF25785"/>
    </source>
</evidence>
<feature type="region of interest" description="Disordered" evidence="5">
    <location>
        <begin position="1508"/>
        <end position="1555"/>
    </location>
</feature>
<feature type="region of interest" description="Disordered" evidence="5">
    <location>
        <begin position="368"/>
        <end position="390"/>
    </location>
</feature>
<dbReference type="PANTHER" id="PTHR18898">
    <property type="entry name" value="NUCLEOPROTEIN TPR-RELATED"/>
    <property type="match status" value="1"/>
</dbReference>
<dbReference type="InterPro" id="IPR057577">
    <property type="entry name" value="Nucleoprot-TPR/MLP1_dom"/>
</dbReference>
<evidence type="ECO:0000256" key="5">
    <source>
        <dbReference type="SAM" id="MobiDB-lite"/>
    </source>
</evidence>
<keyword evidence="10" id="KW-1185">Reference proteome</keyword>
<feature type="region of interest" description="Disordered" evidence="5">
    <location>
        <begin position="1607"/>
        <end position="1639"/>
    </location>
</feature>
<evidence type="ECO:0000259" key="6">
    <source>
        <dbReference type="Pfam" id="PF07926"/>
    </source>
</evidence>
<dbReference type="OrthoDB" id="343070at2759"/>
<evidence type="ECO:0000259" key="7">
    <source>
        <dbReference type="Pfam" id="PF25481"/>
    </source>
</evidence>
<dbReference type="InterPro" id="IPR012929">
    <property type="entry name" value="Nucleoprot-TPR/MLP1-2_dom"/>
</dbReference>
<feature type="coiled-coil region" evidence="4">
    <location>
        <begin position="57"/>
        <end position="126"/>
    </location>
</feature>
<feature type="coiled-coil region" evidence="4">
    <location>
        <begin position="580"/>
        <end position="647"/>
    </location>
</feature>
<feature type="region of interest" description="Disordered" evidence="5">
    <location>
        <begin position="957"/>
        <end position="990"/>
    </location>
</feature>
<dbReference type="GO" id="GO:0006606">
    <property type="term" value="P:protein import into nucleus"/>
    <property type="evidence" value="ECO:0007669"/>
    <property type="project" value="InterPro"/>
</dbReference>
<evidence type="ECO:0000256" key="4">
    <source>
        <dbReference type="SAM" id="Coils"/>
    </source>
</evidence>
<feature type="domain" description="Nucleoprotein TPR/MLP1-2" evidence="6">
    <location>
        <begin position="1095"/>
        <end position="1222"/>
    </location>
</feature>
<sequence length="1639" mass="186126">MRTRGQAGTVVDTSTIATSFSLDESKLQVLLDAPTTDLVKDFLVSLTTKAEEYDNVKAEKLRANVELENTIRSHEAKTKAVKSSLTKSQKEAEDLRKNVASLENARAELESQLDEVKANSSSSTSEVGLLQARITSLEVSNRETLSVLEAKSTAHDNLAEELAAQHQKIVSLRREVSALEDKNQSLENGASTMRFREQGLTQEIALLKKNIDWHEQELKTRSEESSKFRKEKNARIAELQRANDDSTSTIESLKRTENALRQRVDEVSQKAEDAFAKIQKMQESAIDSESAFKTELDSARRLADLQKQSAETARSRLQDLESSLEQVKDAAADEIGQLQAEIETERTDKEALENRLADLELELEQLQSAQSAVRQQTPTPGTPIRNTNGLSVATPLRAASPLPFTPGTARSKGNLTFTQLVGEVGGLRSDLDAERRRNAALTQELDEMLRDLESRGPEQDDFRQDKERMEAEVMEMSTLLDATLAEKEAAVSEARRWEGEVSGLSKESSVLRQQLRDLSAQIKILLVEMQARDQGLEILDAAGSAQLQLLAAGEMDEDSIENQTSAGALITQRLLLFRNVSELQEQNIQLLKLNRGLAEQMEGDEAKARDAKQADALRELEDLQEKARRYQDEVRSLSTQAESITRERDMFRRMLSHRGPLPGNSDIAESMFGQSIQGDAVPATPRGGQQMLDDTTENKQLSDYAKLVKELQSHLDTIRRETSTDHGILRQQVDSLAKEKSDLQSELARNGAQISLAHDRYEMLQANYRMLKGENDELQKRQHVLNETAAKQDLRTQQVAEELVDARALADSMRAETSNLKAERELWKNIEGRLTDDNRQLMDERSRLNKMLVDLQSLQNEREQTESENRRRLQSRIESLETELSSVRRKLEAEAEESKKAHLRREYEQEQSKTRIDELVKSLSEVREELVAAKTTRDQLQARVDEMRIDLRNAEERAQALQPRPSSGGPFAGVSADVAGAPTDGDLTREQELGVEVADLKRDLELTRAELENVRAQIEQYKAISQATEEELQSLNETSDQYREDTDRQLLEKDGVIQQLEQRIEDINNELSTSNSELSDLRTRHEQSGMELEAQKTTLEGDLARLQDECERQTEKARLYQQDLKAQAEIAQQAQQSYEDELVKHADAARNLQSVRVEYNTLRTEIAGIRADAEASKTSLSQGQEKWSELRDRYEKELNEIRASRNDLKAQNKLLHDQLEAVGSQISALQEQRVLPENADEDHPTTAENAGSKLQEVVSYLRREKEIVDVQYELAQQESKRTKQQLDYVQSQLDETRFKLNEERRQRTDQEANATSHSKLLETINELNLYRESSATLRQESRQAQAKLEERIKEVEGLTQQILPLQTRIRETENELETKEGELKLLQDDRDRWRERTQNIISKYDRVDPAEIESMKTKITELETEREQLQGYPAQVQQVQQAQEEAQKKWQEARVKLIEQAKERSRQQAATIKGLEQELASARESRDRFQQDLEQTQQSLDQAVASRDEAIAQQNASQAAVPSANDPEVSQPAAGEAEEGQIEEGEVEGEVAVPAPTEASDPRWCLCRLRFNLRQNELNSCKQELLSLSRVLQMPTSRQPRYPMCLKSHHRISPRSNNNLLRPEKRSPPSKQVRRKMPP</sequence>
<evidence type="ECO:0000256" key="2">
    <source>
        <dbReference type="ARBA" id="ARBA00023054"/>
    </source>
</evidence>
<feature type="compositionally biased region" description="Polar residues" evidence="5">
    <location>
        <begin position="373"/>
        <end position="390"/>
    </location>
</feature>
<dbReference type="PANTHER" id="PTHR18898:SF2">
    <property type="entry name" value="NUCLEOPROTEIN TPR"/>
    <property type="match status" value="1"/>
</dbReference>
<gene>
    <name evidence="9" type="ORF">K461DRAFT_141426</name>
</gene>
<comment type="caution">
    <text evidence="9">The sequence shown here is derived from an EMBL/GenBank/DDBJ whole genome shotgun (WGS) entry which is preliminary data.</text>
</comment>
<dbReference type="GO" id="GO:0006406">
    <property type="term" value="P:mRNA export from nucleus"/>
    <property type="evidence" value="ECO:0007669"/>
    <property type="project" value="TreeGrafter"/>
</dbReference>
<proteinExistence type="predicted"/>
<organism evidence="9 10">
    <name type="scientific">Myriangium duriaei CBS 260.36</name>
    <dbReference type="NCBI Taxonomy" id="1168546"/>
    <lineage>
        <taxon>Eukaryota</taxon>
        <taxon>Fungi</taxon>
        <taxon>Dikarya</taxon>
        <taxon>Ascomycota</taxon>
        <taxon>Pezizomycotina</taxon>
        <taxon>Dothideomycetes</taxon>
        <taxon>Dothideomycetidae</taxon>
        <taxon>Myriangiales</taxon>
        <taxon>Myriangiaceae</taxon>
        <taxon>Myriangium</taxon>
    </lineage>
</organism>